<accession>A0AA38H364</accession>
<evidence type="ECO:0000313" key="2">
    <source>
        <dbReference type="EMBL" id="KAI9632014.1"/>
    </source>
</evidence>
<feature type="compositionally biased region" description="Polar residues" evidence="1">
    <location>
        <begin position="36"/>
        <end position="57"/>
    </location>
</feature>
<feature type="region of interest" description="Disordered" evidence="1">
    <location>
        <begin position="1"/>
        <end position="97"/>
    </location>
</feature>
<dbReference type="Proteomes" id="UP001164286">
    <property type="component" value="Unassembled WGS sequence"/>
</dbReference>
<dbReference type="AlphaFoldDB" id="A0AA38H364"/>
<name>A0AA38H364_9TREE</name>
<evidence type="ECO:0000313" key="3">
    <source>
        <dbReference type="Proteomes" id="UP001164286"/>
    </source>
</evidence>
<protein>
    <submittedName>
        <fullName evidence="2">Uncharacterized protein</fullName>
    </submittedName>
</protein>
<dbReference type="EMBL" id="JAKWFO010000016">
    <property type="protein sequence ID" value="KAI9632014.1"/>
    <property type="molecule type" value="Genomic_DNA"/>
</dbReference>
<proteinExistence type="predicted"/>
<organism evidence="2 3">
    <name type="scientific">Dioszegia hungarica</name>
    <dbReference type="NCBI Taxonomy" id="4972"/>
    <lineage>
        <taxon>Eukaryota</taxon>
        <taxon>Fungi</taxon>
        <taxon>Dikarya</taxon>
        <taxon>Basidiomycota</taxon>
        <taxon>Agaricomycotina</taxon>
        <taxon>Tremellomycetes</taxon>
        <taxon>Tremellales</taxon>
        <taxon>Bulleribasidiaceae</taxon>
        <taxon>Dioszegia</taxon>
    </lineage>
</organism>
<reference evidence="2" key="1">
    <citation type="journal article" date="2022" name="G3 (Bethesda)">
        <title>High quality genome of the basidiomycete yeast Dioszegia hungarica PDD-24b-2 isolated from cloud water.</title>
        <authorList>
            <person name="Jarrige D."/>
            <person name="Haridas S."/>
            <person name="Bleykasten-Grosshans C."/>
            <person name="Joly M."/>
            <person name="Nadalig T."/>
            <person name="Sancelme M."/>
            <person name="Vuilleumier S."/>
            <person name="Grigoriev I.V."/>
            <person name="Amato P."/>
            <person name="Bringel F."/>
        </authorList>
    </citation>
    <scope>NUCLEOTIDE SEQUENCE</scope>
    <source>
        <strain evidence="2">PDD-24b-2</strain>
    </source>
</reference>
<evidence type="ECO:0000256" key="1">
    <source>
        <dbReference type="SAM" id="MobiDB-lite"/>
    </source>
</evidence>
<dbReference type="GeneID" id="77730855"/>
<dbReference type="RefSeq" id="XP_052941791.1">
    <property type="nucleotide sequence ID" value="XM_053091650.1"/>
</dbReference>
<keyword evidence="3" id="KW-1185">Reference proteome</keyword>
<sequence length="269" mass="28722">MRRPGSRPRYLPPPSGNCSYSSRLSDPWEDWEDGSAATSDQNSLAGSGASVNILTPRNSKDASVYDSTQEGEFRGDKWSSGINTPAEHSDDTGSDSIYTGAPATRISVEEHRKSVIQSSQFPLGTAVLATAAVASLAALSLYGNTAYPTSLAPSVATTFRDGLFNDTHTSLPYPSNASILGDTLVPLAHSTWNAASAAISASPTWAKCTAAAGAAYLARDIPARMSHELHNTELGHWIGRATRAENLAANIHRLVKPDPEPKPSWWSWR</sequence>
<comment type="caution">
    <text evidence="2">The sequence shown here is derived from an EMBL/GenBank/DDBJ whole genome shotgun (WGS) entry which is preliminary data.</text>
</comment>
<gene>
    <name evidence="2" type="ORF">MKK02DRAFT_41656</name>
</gene>